<dbReference type="OrthoDB" id="5567124at2759"/>
<keyword evidence="1" id="KW-1133">Transmembrane helix</keyword>
<dbReference type="Proteomes" id="UP000699462">
    <property type="component" value="Unassembled WGS sequence"/>
</dbReference>
<feature type="transmembrane region" description="Helical" evidence="1">
    <location>
        <begin position="561"/>
        <end position="578"/>
    </location>
</feature>
<evidence type="ECO:0000256" key="2">
    <source>
        <dbReference type="SAM" id="SignalP"/>
    </source>
</evidence>
<feature type="signal peptide" evidence="2">
    <location>
        <begin position="1"/>
        <end position="23"/>
    </location>
</feature>
<comment type="caution">
    <text evidence="3">The sequence shown here is derived from an EMBL/GenBank/DDBJ whole genome shotgun (WGS) entry which is preliminary data.</text>
</comment>
<feature type="transmembrane region" description="Helical" evidence="1">
    <location>
        <begin position="517"/>
        <end position="540"/>
    </location>
</feature>
<name>A0A8T0DAK4_9TREM</name>
<proteinExistence type="predicted"/>
<sequence length="626" mass="69570">MTLVHFSIILCVGLSFSVQSKNAISVWPKSVFPVELGETVTWQLTPVGGAAYNVESMISVEIDGVRAFRIQKSQCAGPYEKHFACKHNPGNDITLSFTPTEGFYGKELVLKYFENLDSLWAGNGPILMKESIQLTKQPTFVEVNMELIKPLRYHEHVPTELRLEPPVFITGSNVNVDCVTDGSLPPVPIMFSIECPPPPTAVVEHDRVTQAKQGMPYEKYYDRYGFRSPPTLSDLAPYVARKFANYLIVNGHVARGKDNKTIRATLSITEKAHDCHIVCRVAGKETRRRITVYYPTTISYLLPRPRDGYMQVGSEITCYADGHPPPMLSLRLAPPLRRPNVLTKEEYETMQETGRLPKLREQDPVTRELELINSGVDLIPGPQNPPVDVNKNGDLPVASSATLQQTPRDKHNSWLIGGDGKEPYESAKRIPGIGLSAMDRHQQLGLHPNEYSIQGATFRLAPNATPGVELLLTCTARNVLPGDTTFLGLTGTMTRARFIVVAAPLSARYLTISYTSLAVSLGVCGCVLLILLIIIAAMLLQKRHQMRPGVQSDRMNANGTKIKFVLFAVFSLLPIISFRTQFCMSPFLSNSSCQSCPLPLPRLLLLVWACTAQRYPVHKITSTWRL</sequence>
<organism evidence="3 4">
    <name type="scientific">Paragonimus westermani</name>
    <dbReference type="NCBI Taxonomy" id="34504"/>
    <lineage>
        <taxon>Eukaryota</taxon>
        <taxon>Metazoa</taxon>
        <taxon>Spiralia</taxon>
        <taxon>Lophotrochozoa</taxon>
        <taxon>Platyhelminthes</taxon>
        <taxon>Trematoda</taxon>
        <taxon>Digenea</taxon>
        <taxon>Plagiorchiida</taxon>
        <taxon>Troglotremata</taxon>
        <taxon>Troglotrematidae</taxon>
        <taxon>Paragonimus</taxon>
    </lineage>
</organism>
<evidence type="ECO:0000256" key="1">
    <source>
        <dbReference type="SAM" id="Phobius"/>
    </source>
</evidence>
<keyword evidence="1" id="KW-0812">Transmembrane</keyword>
<accession>A0A8T0DAK4</accession>
<feature type="chain" id="PRO_5035746075" evidence="2">
    <location>
        <begin position="24"/>
        <end position="626"/>
    </location>
</feature>
<keyword evidence="2" id="KW-0732">Signal</keyword>
<evidence type="ECO:0000313" key="4">
    <source>
        <dbReference type="Proteomes" id="UP000699462"/>
    </source>
</evidence>
<keyword evidence="4" id="KW-1185">Reference proteome</keyword>
<dbReference type="AlphaFoldDB" id="A0A8T0DAK4"/>
<reference evidence="3 4" key="1">
    <citation type="submission" date="2019-07" db="EMBL/GenBank/DDBJ databases">
        <title>Annotation for the trematode Paragonimus westermani.</title>
        <authorList>
            <person name="Choi Y.-J."/>
        </authorList>
    </citation>
    <scope>NUCLEOTIDE SEQUENCE [LARGE SCALE GENOMIC DNA]</scope>
    <source>
        <strain evidence="3">180907_Pwestermani</strain>
    </source>
</reference>
<evidence type="ECO:0000313" key="3">
    <source>
        <dbReference type="EMBL" id="KAF8563974.1"/>
    </source>
</evidence>
<dbReference type="EMBL" id="JTDF01010148">
    <property type="protein sequence ID" value="KAF8563974.1"/>
    <property type="molecule type" value="Genomic_DNA"/>
</dbReference>
<protein>
    <submittedName>
        <fullName evidence="3">Uncharacterized protein</fullName>
    </submittedName>
</protein>
<keyword evidence="1" id="KW-0472">Membrane</keyword>
<gene>
    <name evidence="3" type="ORF">P879_06352</name>
</gene>